<comment type="caution">
    <text evidence="5">The sequence shown here is derived from an EMBL/GenBank/DDBJ whole genome shotgun (WGS) entry which is preliminary data.</text>
</comment>
<evidence type="ECO:0008006" key="7">
    <source>
        <dbReference type="Google" id="ProtNLM"/>
    </source>
</evidence>
<keyword evidence="2" id="KW-0028">Amino-acid biosynthesis</keyword>
<accession>A0A401FSZ3</accession>
<dbReference type="InterPro" id="IPR020565">
    <property type="entry name" value="ImidazoleglycerP_deHydtase_CS"/>
</dbReference>
<dbReference type="GO" id="GO:0004424">
    <property type="term" value="F:imidazoleglycerol-phosphate dehydratase activity"/>
    <property type="evidence" value="ECO:0007669"/>
    <property type="project" value="InterPro"/>
</dbReference>
<reference evidence="6" key="2">
    <citation type="submission" date="2019-01" db="EMBL/GenBank/DDBJ databases">
        <title>Genome sequence of Desulfonema ishimotonii strain Tokyo 01.</title>
        <authorList>
            <person name="Fukui M."/>
        </authorList>
    </citation>
    <scope>NUCLEOTIDE SEQUENCE [LARGE SCALE GENOMIC DNA]</scope>
    <source>
        <strain evidence="6">Tokyo 01</strain>
    </source>
</reference>
<evidence type="ECO:0000256" key="1">
    <source>
        <dbReference type="ARBA" id="ARBA00005047"/>
    </source>
</evidence>
<keyword evidence="4" id="KW-0456">Lyase</keyword>
<proteinExistence type="predicted"/>
<dbReference type="PANTHER" id="PTHR23133:SF2">
    <property type="entry name" value="IMIDAZOLEGLYCEROL-PHOSPHATE DEHYDRATASE"/>
    <property type="match status" value="1"/>
</dbReference>
<evidence type="ECO:0000256" key="4">
    <source>
        <dbReference type="ARBA" id="ARBA00023239"/>
    </source>
</evidence>
<evidence type="ECO:0000256" key="3">
    <source>
        <dbReference type="ARBA" id="ARBA00023102"/>
    </source>
</evidence>
<gene>
    <name evidence="5" type="ORF">DENIS_1016</name>
</gene>
<dbReference type="EMBL" id="BEXT01000001">
    <property type="protein sequence ID" value="GBC60073.1"/>
    <property type="molecule type" value="Genomic_DNA"/>
</dbReference>
<dbReference type="Proteomes" id="UP000288096">
    <property type="component" value="Unassembled WGS sequence"/>
</dbReference>
<comment type="pathway">
    <text evidence="1">Amino-acid biosynthesis; L-histidine biosynthesis; L-histidine from 5-phospho-alpha-D-ribose 1-diphosphate: step 6/9.</text>
</comment>
<evidence type="ECO:0000256" key="2">
    <source>
        <dbReference type="ARBA" id="ARBA00022605"/>
    </source>
</evidence>
<dbReference type="GO" id="GO:0000105">
    <property type="term" value="P:L-histidine biosynthetic process"/>
    <property type="evidence" value="ECO:0007669"/>
    <property type="project" value="UniProtKB-UniPathway"/>
</dbReference>
<dbReference type="SUPFAM" id="SSF54211">
    <property type="entry name" value="Ribosomal protein S5 domain 2-like"/>
    <property type="match status" value="1"/>
</dbReference>
<dbReference type="UniPathway" id="UPA00031">
    <property type="reaction ID" value="UER00011"/>
</dbReference>
<dbReference type="Gene3D" id="3.30.230.40">
    <property type="entry name" value="Imidazole glycerol phosphate dehydratase, domain 1"/>
    <property type="match status" value="1"/>
</dbReference>
<dbReference type="InterPro" id="IPR038494">
    <property type="entry name" value="IGPD_sf"/>
</dbReference>
<dbReference type="InterPro" id="IPR000807">
    <property type="entry name" value="ImidazoleglycerolP_deHydtase"/>
</dbReference>
<dbReference type="PROSITE" id="PS00955">
    <property type="entry name" value="IGP_DEHYDRATASE_2"/>
    <property type="match status" value="1"/>
</dbReference>
<reference evidence="6" key="1">
    <citation type="submission" date="2017-11" db="EMBL/GenBank/DDBJ databases">
        <authorList>
            <person name="Watanabe M."/>
            <person name="Kojima H."/>
        </authorList>
    </citation>
    <scope>NUCLEOTIDE SEQUENCE [LARGE SCALE GENOMIC DNA]</scope>
    <source>
        <strain evidence="6">Tokyo 01</strain>
    </source>
</reference>
<dbReference type="Pfam" id="PF00475">
    <property type="entry name" value="IGPD"/>
    <property type="match status" value="1"/>
</dbReference>
<dbReference type="PANTHER" id="PTHR23133">
    <property type="entry name" value="IMIDAZOLEGLYCEROL-PHOSPHATE DEHYDRATASE HIS7"/>
    <property type="match status" value="1"/>
</dbReference>
<name>A0A401FSZ3_9BACT</name>
<dbReference type="AlphaFoldDB" id="A0A401FSZ3"/>
<organism evidence="5 6">
    <name type="scientific">Desulfonema ishimotonii</name>
    <dbReference type="NCBI Taxonomy" id="45657"/>
    <lineage>
        <taxon>Bacteria</taxon>
        <taxon>Pseudomonadati</taxon>
        <taxon>Thermodesulfobacteriota</taxon>
        <taxon>Desulfobacteria</taxon>
        <taxon>Desulfobacterales</taxon>
        <taxon>Desulfococcaceae</taxon>
        <taxon>Desulfonema</taxon>
    </lineage>
</organism>
<sequence>MNLHINVAYGENQHHIIESVFKATGRALDQAATPDVRITGVRSSKGLL</sequence>
<evidence type="ECO:0000313" key="5">
    <source>
        <dbReference type="EMBL" id="GBC60073.1"/>
    </source>
</evidence>
<evidence type="ECO:0000313" key="6">
    <source>
        <dbReference type="Proteomes" id="UP000288096"/>
    </source>
</evidence>
<dbReference type="InterPro" id="IPR020568">
    <property type="entry name" value="Ribosomal_Su5_D2-typ_SF"/>
</dbReference>
<keyword evidence="3" id="KW-0368">Histidine biosynthesis</keyword>
<keyword evidence="6" id="KW-1185">Reference proteome</keyword>
<protein>
    <recommendedName>
        <fullName evidence="7">Imidazoleglycerol-phosphate dehydratase</fullName>
    </recommendedName>
</protein>